<dbReference type="SUPFAM" id="SSF54631">
    <property type="entry name" value="CBS-domain pair"/>
    <property type="match status" value="1"/>
</dbReference>
<keyword evidence="1 2" id="KW-0129">CBS domain</keyword>
<keyword evidence="4" id="KW-0418">Kinase</keyword>
<comment type="caution">
    <text evidence="4">The sequence shown here is derived from an EMBL/GenBank/DDBJ whole genome shotgun (WGS) entry which is preliminary data.</text>
</comment>
<dbReference type="GO" id="GO:0016301">
    <property type="term" value="F:kinase activity"/>
    <property type="evidence" value="ECO:0007669"/>
    <property type="project" value="UniProtKB-KW"/>
</dbReference>
<dbReference type="RefSeq" id="WP_109015123.1">
    <property type="nucleotide sequence ID" value="NZ_BDOQ01000004.1"/>
</dbReference>
<reference evidence="4 5" key="1">
    <citation type="journal article" date="2018" name="Environ. Microbiol.">
        <title>Isolation and genomic characterization of Novimethylophilus kurashikiensis gen. nov. sp. nov., a new lanthanide-dependent methylotrophic species of Methylophilaceae.</title>
        <authorList>
            <person name="Lv H."/>
            <person name="Sahin N."/>
            <person name="Tani A."/>
        </authorList>
    </citation>
    <scope>NUCLEOTIDE SEQUENCE [LARGE SCALE GENOMIC DNA]</scope>
    <source>
        <strain evidence="4 5">La2-4</strain>
    </source>
</reference>
<dbReference type="Pfam" id="PF00571">
    <property type="entry name" value="CBS"/>
    <property type="match status" value="2"/>
</dbReference>
<sequence length="142" mass="15815">MKTVRQLLEIKGNRVLSTTPDASVYDALLIMAEMEVGALVIMDGDQVAGIFSERDYARNVVLKGKTSRETPVRDIMTSKVISVAPENTVEDCMNLMSDKRIRHLPVLDHGKIVGMLSIGDLVKETIAHQQFLISQLENYIKS</sequence>
<organism evidence="4 5">
    <name type="scientific">Novimethylophilus kurashikiensis</name>
    <dbReference type="NCBI Taxonomy" id="1825523"/>
    <lineage>
        <taxon>Bacteria</taxon>
        <taxon>Pseudomonadati</taxon>
        <taxon>Pseudomonadota</taxon>
        <taxon>Betaproteobacteria</taxon>
        <taxon>Nitrosomonadales</taxon>
        <taxon>Methylophilaceae</taxon>
        <taxon>Novimethylophilus</taxon>
    </lineage>
</organism>
<dbReference type="AlphaFoldDB" id="A0A2R5FB46"/>
<dbReference type="CDD" id="cd04623">
    <property type="entry name" value="CBS_pair_bac_euk"/>
    <property type="match status" value="1"/>
</dbReference>
<dbReference type="Gene3D" id="3.10.580.10">
    <property type="entry name" value="CBS-domain"/>
    <property type="match status" value="1"/>
</dbReference>
<dbReference type="EMBL" id="BDOQ01000004">
    <property type="protein sequence ID" value="GBG13911.1"/>
    <property type="molecule type" value="Genomic_DNA"/>
</dbReference>
<dbReference type="InterPro" id="IPR000644">
    <property type="entry name" value="CBS_dom"/>
</dbReference>
<evidence type="ECO:0000259" key="3">
    <source>
        <dbReference type="PROSITE" id="PS51371"/>
    </source>
</evidence>
<name>A0A2R5FB46_9PROT</name>
<dbReference type="SMART" id="SM00116">
    <property type="entry name" value="CBS"/>
    <property type="match status" value="2"/>
</dbReference>
<keyword evidence="5" id="KW-1185">Reference proteome</keyword>
<feature type="domain" description="CBS" evidence="3">
    <location>
        <begin position="76"/>
        <end position="132"/>
    </location>
</feature>
<dbReference type="InterPro" id="IPR051257">
    <property type="entry name" value="Diverse_CBS-Domain"/>
</dbReference>
<dbReference type="InterPro" id="IPR044725">
    <property type="entry name" value="CBSX3_CBS_dom"/>
</dbReference>
<dbReference type="OrthoDB" id="9807125at2"/>
<dbReference type="Proteomes" id="UP000245081">
    <property type="component" value="Unassembled WGS sequence"/>
</dbReference>
<dbReference type="PANTHER" id="PTHR43080">
    <property type="entry name" value="CBS DOMAIN-CONTAINING PROTEIN CBSX3, MITOCHONDRIAL"/>
    <property type="match status" value="1"/>
</dbReference>
<accession>A0A2R5FB46</accession>
<feature type="domain" description="CBS" evidence="3">
    <location>
        <begin position="9"/>
        <end position="67"/>
    </location>
</feature>
<evidence type="ECO:0000313" key="4">
    <source>
        <dbReference type="EMBL" id="GBG13911.1"/>
    </source>
</evidence>
<keyword evidence="4" id="KW-0808">Transferase</keyword>
<evidence type="ECO:0000256" key="2">
    <source>
        <dbReference type="PROSITE-ProRule" id="PRU00703"/>
    </source>
</evidence>
<evidence type="ECO:0000256" key="1">
    <source>
        <dbReference type="ARBA" id="ARBA00023122"/>
    </source>
</evidence>
<dbReference type="InterPro" id="IPR046342">
    <property type="entry name" value="CBS_dom_sf"/>
</dbReference>
<proteinExistence type="predicted"/>
<protein>
    <submittedName>
        <fullName evidence="4">Histidine kinase</fullName>
    </submittedName>
</protein>
<gene>
    <name evidence="4" type="ORF">NMK_1463</name>
</gene>
<dbReference type="PANTHER" id="PTHR43080:SF2">
    <property type="entry name" value="CBS DOMAIN-CONTAINING PROTEIN"/>
    <property type="match status" value="1"/>
</dbReference>
<evidence type="ECO:0000313" key="5">
    <source>
        <dbReference type="Proteomes" id="UP000245081"/>
    </source>
</evidence>
<dbReference type="PROSITE" id="PS51371">
    <property type="entry name" value="CBS"/>
    <property type="match status" value="2"/>
</dbReference>